<dbReference type="GO" id="GO:0051536">
    <property type="term" value="F:iron-sulfur cluster binding"/>
    <property type="evidence" value="ECO:0007669"/>
    <property type="project" value="UniProtKB-KW"/>
</dbReference>
<protein>
    <recommendedName>
        <fullName evidence="6">NADH-quinone oxidoreductase subunit F</fullName>
    </recommendedName>
</protein>
<evidence type="ECO:0000256" key="1">
    <source>
        <dbReference type="ARBA" id="ARBA00022723"/>
    </source>
</evidence>
<evidence type="ECO:0000256" key="3">
    <source>
        <dbReference type="ARBA" id="ARBA00023014"/>
    </source>
</evidence>
<dbReference type="AlphaFoldDB" id="A0A382CYT9"/>
<organism evidence="5">
    <name type="scientific">marine metagenome</name>
    <dbReference type="NCBI Taxonomy" id="408172"/>
    <lineage>
        <taxon>unclassified sequences</taxon>
        <taxon>metagenomes</taxon>
        <taxon>ecological metagenomes</taxon>
    </lineage>
</organism>
<evidence type="ECO:0000256" key="2">
    <source>
        <dbReference type="ARBA" id="ARBA00023004"/>
    </source>
</evidence>
<dbReference type="Gene3D" id="1.10.10.1590">
    <property type="entry name" value="NADH-quinone oxidoreductase subunit E"/>
    <property type="match status" value="1"/>
</dbReference>
<feature type="region of interest" description="Disordered" evidence="4">
    <location>
        <begin position="1"/>
        <end position="24"/>
    </location>
</feature>
<sequence>MTTTRPRLRQRAGQPKGRQGGPLARAAVRDCIEGMPLQRDLLIEYLHRLQDHHGHIAADHVVALAEELKLSSVEVYEVATFYTIST</sequence>
<dbReference type="Pfam" id="PF01257">
    <property type="entry name" value="2Fe-2S_thioredx"/>
    <property type="match status" value="1"/>
</dbReference>
<dbReference type="SUPFAM" id="SSF52833">
    <property type="entry name" value="Thioredoxin-like"/>
    <property type="match status" value="1"/>
</dbReference>
<gene>
    <name evidence="5" type="ORF">METZ01_LOCUS184089</name>
</gene>
<dbReference type="InterPro" id="IPR041921">
    <property type="entry name" value="NuoE_N"/>
</dbReference>
<keyword evidence="3" id="KW-0411">Iron-sulfur</keyword>
<keyword evidence="1" id="KW-0479">Metal-binding</keyword>
<reference evidence="5" key="1">
    <citation type="submission" date="2018-05" db="EMBL/GenBank/DDBJ databases">
        <authorList>
            <person name="Lanie J.A."/>
            <person name="Ng W.-L."/>
            <person name="Kazmierczak K.M."/>
            <person name="Andrzejewski T.M."/>
            <person name="Davidsen T.M."/>
            <person name="Wayne K.J."/>
            <person name="Tettelin H."/>
            <person name="Glass J.I."/>
            <person name="Rusch D."/>
            <person name="Podicherti R."/>
            <person name="Tsui H.-C.T."/>
            <person name="Winkler M.E."/>
        </authorList>
    </citation>
    <scope>NUCLEOTIDE SEQUENCE</scope>
</reference>
<evidence type="ECO:0000256" key="4">
    <source>
        <dbReference type="SAM" id="MobiDB-lite"/>
    </source>
</evidence>
<keyword evidence="2" id="KW-0408">Iron</keyword>
<dbReference type="InterPro" id="IPR036249">
    <property type="entry name" value="Thioredoxin-like_sf"/>
</dbReference>
<evidence type="ECO:0008006" key="6">
    <source>
        <dbReference type="Google" id="ProtNLM"/>
    </source>
</evidence>
<dbReference type="EMBL" id="UINC01036767">
    <property type="protein sequence ID" value="SVB31235.1"/>
    <property type="molecule type" value="Genomic_DNA"/>
</dbReference>
<accession>A0A382CYT9</accession>
<proteinExistence type="predicted"/>
<feature type="compositionally biased region" description="Basic residues" evidence="4">
    <location>
        <begin position="1"/>
        <end position="10"/>
    </location>
</feature>
<name>A0A382CYT9_9ZZZZ</name>
<dbReference type="GO" id="GO:0046872">
    <property type="term" value="F:metal ion binding"/>
    <property type="evidence" value="ECO:0007669"/>
    <property type="project" value="UniProtKB-KW"/>
</dbReference>
<evidence type="ECO:0000313" key="5">
    <source>
        <dbReference type="EMBL" id="SVB31235.1"/>
    </source>
</evidence>